<feature type="transmembrane region" description="Helical" evidence="7">
    <location>
        <begin position="190"/>
        <end position="209"/>
    </location>
</feature>
<comment type="similarity">
    <text evidence="7">Belongs to the binding-protein-dependent transport system permease family.</text>
</comment>
<dbReference type="OrthoDB" id="9778910at2"/>
<keyword evidence="5 7" id="KW-1133">Transmembrane helix</keyword>
<protein>
    <submittedName>
        <fullName evidence="9">Binding-protein-dependent transport systems inner membrane component</fullName>
    </submittedName>
</protein>
<evidence type="ECO:0000256" key="1">
    <source>
        <dbReference type="ARBA" id="ARBA00004651"/>
    </source>
</evidence>
<feature type="transmembrane region" description="Helical" evidence="7">
    <location>
        <begin position="292"/>
        <end position="320"/>
    </location>
</feature>
<dbReference type="STRING" id="351607.Acel_1117"/>
<evidence type="ECO:0000313" key="9">
    <source>
        <dbReference type="EMBL" id="ABK52889.1"/>
    </source>
</evidence>
<reference evidence="9 10" key="1">
    <citation type="journal article" date="2009" name="Genome Res.">
        <title>Complete genome of the cellulolytic thermophile Acidothermus cellulolyticus 11B provides insights into its ecophysiological and evolutionary adaptations.</title>
        <authorList>
            <person name="Barabote R.D."/>
            <person name="Xie G."/>
            <person name="Leu D.H."/>
            <person name="Normand P."/>
            <person name="Necsulea A."/>
            <person name="Daubin V."/>
            <person name="Medigue C."/>
            <person name="Adney W.S."/>
            <person name="Xu X.C."/>
            <person name="Lapidus A."/>
            <person name="Parales R.E."/>
            <person name="Detter C."/>
            <person name="Pujic P."/>
            <person name="Bruce D."/>
            <person name="Lavire C."/>
            <person name="Challacombe J.F."/>
            <person name="Brettin T.S."/>
            <person name="Berry A.M."/>
        </authorList>
    </citation>
    <scope>NUCLEOTIDE SEQUENCE [LARGE SCALE GENOMIC DNA]</scope>
    <source>
        <strain evidence="10">ATCC 43068 / DSM 8971 / 11B</strain>
    </source>
</reference>
<feature type="transmembrane region" description="Helical" evidence="7">
    <location>
        <begin position="9"/>
        <end position="29"/>
    </location>
</feature>
<keyword evidence="2 7" id="KW-0813">Transport</keyword>
<dbReference type="Pfam" id="PF00528">
    <property type="entry name" value="BPD_transp_1"/>
    <property type="match status" value="1"/>
</dbReference>
<evidence type="ECO:0000256" key="7">
    <source>
        <dbReference type="RuleBase" id="RU363032"/>
    </source>
</evidence>
<dbReference type="CDD" id="cd06261">
    <property type="entry name" value="TM_PBP2"/>
    <property type="match status" value="1"/>
</dbReference>
<sequence>MLAYTVRRILVAIPLLIVSTFVVFLLVTFSGDPLAQLRTKQPPPTPQVIANYRHMLRLDQPILLRYWHWITGLLHGDFGPSVQGGGALNIGHELARRIVVSLRLVIAAIIIAMIIAVIVGVVSAVRQYTVTDYFLTFTGFLFLSLPIFWFALLLKEAAIWLNVHVGTRIQTLGESSPTVGPGFGNHFVDALEHLILPTIALALGTYAAWSRFNRGSMLEVLSSDYIRLARAKGLRRSRVLVRHALRTALIPFVTVTALDIAGLLSQTIVTETVFQWRGMGDFLFSAIKALDVYAVLAWLLVAAIIVIVFNLIADLLYAVLDPRIRYE</sequence>
<dbReference type="PANTHER" id="PTHR43163:SF6">
    <property type="entry name" value="DIPEPTIDE TRANSPORT SYSTEM PERMEASE PROTEIN DPPB-RELATED"/>
    <property type="match status" value="1"/>
</dbReference>
<evidence type="ECO:0000256" key="5">
    <source>
        <dbReference type="ARBA" id="ARBA00022989"/>
    </source>
</evidence>
<evidence type="ECO:0000256" key="3">
    <source>
        <dbReference type="ARBA" id="ARBA00022475"/>
    </source>
</evidence>
<evidence type="ECO:0000313" key="10">
    <source>
        <dbReference type="Proteomes" id="UP000008221"/>
    </source>
</evidence>
<dbReference type="KEGG" id="ace:Acel_1117"/>
<dbReference type="FunCoup" id="A0LTX9">
    <property type="interactions" value="25"/>
</dbReference>
<accession>A0LTX9</accession>
<dbReference type="PANTHER" id="PTHR43163">
    <property type="entry name" value="DIPEPTIDE TRANSPORT SYSTEM PERMEASE PROTEIN DPPB-RELATED"/>
    <property type="match status" value="1"/>
</dbReference>
<evidence type="ECO:0000256" key="6">
    <source>
        <dbReference type="ARBA" id="ARBA00023136"/>
    </source>
</evidence>
<dbReference type="InParanoid" id="A0LTX9"/>
<dbReference type="InterPro" id="IPR000515">
    <property type="entry name" value="MetI-like"/>
</dbReference>
<comment type="subcellular location">
    <subcellularLocation>
        <location evidence="1 7">Cell membrane</location>
        <topology evidence="1 7">Multi-pass membrane protein</topology>
    </subcellularLocation>
</comment>
<dbReference type="Proteomes" id="UP000008221">
    <property type="component" value="Chromosome"/>
</dbReference>
<feature type="transmembrane region" description="Helical" evidence="7">
    <location>
        <begin position="244"/>
        <end position="269"/>
    </location>
</feature>
<name>A0LTX9_ACIC1</name>
<dbReference type="PROSITE" id="PS50928">
    <property type="entry name" value="ABC_TM1"/>
    <property type="match status" value="1"/>
</dbReference>
<dbReference type="GO" id="GO:0005886">
    <property type="term" value="C:plasma membrane"/>
    <property type="evidence" value="ECO:0007669"/>
    <property type="project" value="UniProtKB-SubCell"/>
</dbReference>
<dbReference type="eggNOG" id="COG0601">
    <property type="taxonomic scope" value="Bacteria"/>
</dbReference>
<keyword evidence="3" id="KW-1003">Cell membrane</keyword>
<keyword evidence="6 7" id="KW-0472">Membrane</keyword>
<dbReference type="GO" id="GO:0055085">
    <property type="term" value="P:transmembrane transport"/>
    <property type="evidence" value="ECO:0007669"/>
    <property type="project" value="InterPro"/>
</dbReference>
<keyword evidence="10" id="KW-1185">Reference proteome</keyword>
<keyword evidence="4 7" id="KW-0812">Transmembrane</keyword>
<dbReference type="InterPro" id="IPR035906">
    <property type="entry name" value="MetI-like_sf"/>
</dbReference>
<feature type="transmembrane region" description="Helical" evidence="7">
    <location>
        <begin position="134"/>
        <end position="154"/>
    </location>
</feature>
<evidence type="ECO:0000259" key="8">
    <source>
        <dbReference type="PROSITE" id="PS50928"/>
    </source>
</evidence>
<dbReference type="InterPro" id="IPR045621">
    <property type="entry name" value="BPD_transp_1_N"/>
</dbReference>
<dbReference type="Pfam" id="PF19300">
    <property type="entry name" value="BPD_transp_1_N"/>
    <property type="match status" value="1"/>
</dbReference>
<feature type="domain" description="ABC transmembrane type-1" evidence="8">
    <location>
        <begin position="98"/>
        <end position="317"/>
    </location>
</feature>
<feature type="transmembrane region" description="Helical" evidence="7">
    <location>
        <begin position="98"/>
        <end position="122"/>
    </location>
</feature>
<dbReference type="SUPFAM" id="SSF161098">
    <property type="entry name" value="MetI-like"/>
    <property type="match status" value="1"/>
</dbReference>
<dbReference type="Gene3D" id="1.10.3720.10">
    <property type="entry name" value="MetI-like"/>
    <property type="match status" value="1"/>
</dbReference>
<proteinExistence type="inferred from homology"/>
<evidence type="ECO:0000256" key="2">
    <source>
        <dbReference type="ARBA" id="ARBA00022448"/>
    </source>
</evidence>
<dbReference type="RefSeq" id="WP_011719952.1">
    <property type="nucleotide sequence ID" value="NC_008578.1"/>
</dbReference>
<gene>
    <name evidence="9" type="ordered locus">Acel_1117</name>
</gene>
<dbReference type="AlphaFoldDB" id="A0LTX9"/>
<dbReference type="HOGENOM" id="CLU_036879_1_2_11"/>
<dbReference type="EMBL" id="CP000481">
    <property type="protein sequence ID" value="ABK52889.1"/>
    <property type="molecule type" value="Genomic_DNA"/>
</dbReference>
<evidence type="ECO:0000256" key="4">
    <source>
        <dbReference type="ARBA" id="ARBA00022692"/>
    </source>
</evidence>
<organism evidence="9 10">
    <name type="scientific">Acidothermus cellulolyticus (strain ATCC 43068 / DSM 8971 / 11B)</name>
    <dbReference type="NCBI Taxonomy" id="351607"/>
    <lineage>
        <taxon>Bacteria</taxon>
        <taxon>Bacillati</taxon>
        <taxon>Actinomycetota</taxon>
        <taxon>Actinomycetes</taxon>
        <taxon>Acidothermales</taxon>
        <taxon>Acidothermaceae</taxon>
        <taxon>Acidothermus</taxon>
    </lineage>
</organism>